<organism evidence="5 6">
    <name type="scientific">Nitrospina watsonii</name>
    <dbReference type="NCBI Taxonomy" id="1323948"/>
    <lineage>
        <taxon>Bacteria</taxon>
        <taxon>Pseudomonadati</taxon>
        <taxon>Nitrospinota/Tectimicrobiota group</taxon>
        <taxon>Nitrospinota</taxon>
        <taxon>Nitrospinia</taxon>
        <taxon>Nitrospinales</taxon>
        <taxon>Nitrospinaceae</taxon>
        <taxon>Nitrospina</taxon>
    </lineage>
</organism>
<accession>A0ABM9HAX9</accession>
<name>A0ABM9HAX9_9BACT</name>
<evidence type="ECO:0000313" key="5">
    <source>
        <dbReference type="EMBL" id="CAI2717280.1"/>
    </source>
</evidence>
<protein>
    <submittedName>
        <fullName evidence="5">Molybdate-binding protein ModA</fullName>
    </submittedName>
</protein>
<keyword evidence="6" id="KW-1185">Reference proteome</keyword>
<dbReference type="Pfam" id="PF13531">
    <property type="entry name" value="SBP_bac_11"/>
    <property type="match status" value="1"/>
</dbReference>
<evidence type="ECO:0000256" key="4">
    <source>
        <dbReference type="SAM" id="SignalP"/>
    </source>
</evidence>
<dbReference type="Gene3D" id="3.40.190.10">
    <property type="entry name" value="Periplasmic binding protein-like II"/>
    <property type="match status" value="2"/>
</dbReference>
<evidence type="ECO:0000256" key="1">
    <source>
        <dbReference type="ARBA" id="ARBA00009175"/>
    </source>
</evidence>
<dbReference type="NCBIfam" id="TIGR01256">
    <property type="entry name" value="modA"/>
    <property type="match status" value="1"/>
</dbReference>
<dbReference type="PIRSF" id="PIRSF004846">
    <property type="entry name" value="ModA"/>
    <property type="match status" value="1"/>
</dbReference>
<sequence>MRRTLFFLWAIAGWAALPAGAWAETATVAVASNFLGPFQHIAKAFEAETEHRARIVSGSTGKLFAQVVHGAPFDVFLAADAKRPELLEEQQLAVTGSRFTYAIGRLTLWSADPKGIDGDGASVLKRGTFRHLALANPKTAPYGKAAQSTLQTLNLWEPLQPRLVRGENVGQAFQFAATGNAEIGFVALSQVLALPPSQQGSRWDVPPHYHDPIEQDAVLLATGRGNGAATALMRFLRSAQAKQMIEQSGYTVSGD</sequence>
<dbReference type="RefSeq" id="WP_282010230.1">
    <property type="nucleotide sequence ID" value="NZ_OX336137.1"/>
</dbReference>
<feature type="chain" id="PRO_5045943554" evidence="4">
    <location>
        <begin position="24"/>
        <end position="255"/>
    </location>
</feature>
<comment type="similarity">
    <text evidence="1">Belongs to the bacterial solute-binding protein ModA family.</text>
</comment>
<reference evidence="5 6" key="1">
    <citation type="submission" date="2022-09" db="EMBL/GenBank/DDBJ databases">
        <authorList>
            <person name="Kop L."/>
        </authorList>
    </citation>
    <scope>NUCLEOTIDE SEQUENCE [LARGE SCALE GENOMIC DNA]</scope>
    <source>
        <strain evidence="5 6">347</strain>
    </source>
</reference>
<keyword evidence="2" id="KW-0479">Metal-binding</keyword>
<dbReference type="InterPro" id="IPR005950">
    <property type="entry name" value="ModA"/>
</dbReference>
<evidence type="ECO:0000256" key="3">
    <source>
        <dbReference type="ARBA" id="ARBA00022729"/>
    </source>
</evidence>
<dbReference type="EMBL" id="OX336137">
    <property type="protein sequence ID" value="CAI2717280.1"/>
    <property type="molecule type" value="Genomic_DNA"/>
</dbReference>
<dbReference type="PANTHER" id="PTHR30632">
    <property type="entry name" value="MOLYBDATE-BINDING PERIPLASMIC PROTEIN"/>
    <property type="match status" value="1"/>
</dbReference>
<evidence type="ECO:0000256" key="2">
    <source>
        <dbReference type="ARBA" id="ARBA00022723"/>
    </source>
</evidence>
<gene>
    <name evidence="5" type="primary">modA</name>
    <name evidence="5" type="ORF">NSPWAT_0421</name>
</gene>
<dbReference type="InterPro" id="IPR044084">
    <property type="entry name" value="AvModA-like_subst-bd"/>
</dbReference>
<dbReference type="Proteomes" id="UP001157733">
    <property type="component" value="Chromosome"/>
</dbReference>
<proteinExistence type="inferred from homology"/>
<dbReference type="InterPro" id="IPR050682">
    <property type="entry name" value="ModA/WtpA"/>
</dbReference>
<evidence type="ECO:0000313" key="6">
    <source>
        <dbReference type="Proteomes" id="UP001157733"/>
    </source>
</evidence>
<dbReference type="CDD" id="cd13539">
    <property type="entry name" value="PBP2_AvModA"/>
    <property type="match status" value="1"/>
</dbReference>
<keyword evidence="3 4" id="KW-0732">Signal</keyword>
<dbReference type="PANTHER" id="PTHR30632:SF14">
    <property type="entry name" value="TUNGSTATE_MOLYBDATE_CHROMATE-BINDING PROTEIN MODA"/>
    <property type="match status" value="1"/>
</dbReference>
<dbReference type="SUPFAM" id="SSF53850">
    <property type="entry name" value="Periplasmic binding protein-like II"/>
    <property type="match status" value="1"/>
</dbReference>
<feature type="signal peptide" evidence="4">
    <location>
        <begin position="1"/>
        <end position="23"/>
    </location>
</feature>